<comment type="catalytic activity">
    <reaction evidence="8">
        <text>FMN + ATP + H(+) = FAD + diphosphate</text>
        <dbReference type="Rhea" id="RHEA:17237"/>
        <dbReference type="ChEBI" id="CHEBI:15378"/>
        <dbReference type="ChEBI" id="CHEBI:30616"/>
        <dbReference type="ChEBI" id="CHEBI:33019"/>
        <dbReference type="ChEBI" id="CHEBI:57692"/>
        <dbReference type="ChEBI" id="CHEBI:58210"/>
        <dbReference type="EC" id="2.7.7.2"/>
    </reaction>
</comment>
<sequence length="152" mass="17214">MLVYRRQHTGDVLVKVLATGTFDLLHPGHIHYLSEAKKLGDKLYVIVARESMIRHKPRPIIPDEQRLEMVSSLKIVDKALLGSESDIFDPIMQIKPDIIALGYDQGFDAGQLEKDLHLRGFDCKVIRIESSLTCSLCGSAKIVKKVLERYQE</sequence>
<keyword evidence="2 8" id="KW-0288">FMN</keyword>
<evidence type="ECO:0000256" key="5">
    <source>
        <dbReference type="ARBA" id="ARBA00022741"/>
    </source>
</evidence>
<feature type="binding site" evidence="8">
    <location>
        <begin position="26"/>
        <end position="29"/>
    </location>
    <ligand>
        <name>ATP</name>
        <dbReference type="ChEBI" id="CHEBI:30616"/>
    </ligand>
</feature>
<comment type="cofactor">
    <cofactor evidence="8">
        <name>a divalent metal cation</name>
        <dbReference type="ChEBI" id="CHEBI:60240"/>
    </cofactor>
</comment>
<feature type="binding site" evidence="8">
    <location>
        <position position="104"/>
    </location>
    <ligand>
        <name>ATP</name>
        <dbReference type="ChEBI" id="CHEBI:30616"/>
    </ligand>
</feature>
<dbReference type="EC" id="2.7.7.2" evidence="8"/>
<evidence type="ECO:0000256" key="2">
    <source>
        <dbReference type="ARBA" id="ARBA00022643"/>
    </source>
</evidence>
<comment type="subunit">
    <text evidence="8">Homodimer.</text>
</comment>
<dbReference type="InterPro" id="IPR014729">
    <property type="entry name" value="Rossmann-like_a/b/a_fold"/>
</dbReference>
<dbReference type="CDD" id="cd02170">
    <property type="entry name" value="cytidylyltransferase"/>
    <property type="match status" value="1"/>
</dbReference>
<comment type="caution">
    <text evidence="10">The sequence shown here is derived from an EMBL/GenBank/DDBJ whole genome shotgun (WGS) entry which is preliminary data.</text>
</comment>
<comment type="caution">
    <text evidence="8">Lacks conserved residue(s) required for the propagation of feature annotation.</text>
</comment>
<evidence type="ECO:0000256" key="3">
    <source>
        <dbReference type="ARBA" id="ARBA00022679"/>
    </source>
</evidence>
<evidence type="ECO:0000259" key="9">
    <source>
        <dbReference type="Pfam" id="PF01467"/>
    </source>
</evidence>
<keyword evidence="4 8" id="KW-0548">Nucleotidyltransferase</keyword>
<evidence type="ECO:0000313" key="10">
    <source>
        <dbReference type="EMBL" id="SDG26143.1"/>
    </source>
</evidence>
<dbReference type="Pfam" id="PF01467">
    <property type="entry name" value="CTP_transf_like"/>
    <property type="match status" value="1"/>
</dbReference>
<keyword evidence="6 8" id="KW-0274">FAD</keyword>
<evidence type="ECO:0000256" key="8">
    <source>
        <dbReference type="HAMAP-Rule" id="MF_02115"/>
    </source>
</evidence>
<dbReference type="InterPro" id="IPR050385">
    <property type="entry name" value="Archaeal_FAD_synthase"/>
</dbReference>
<accession>A0A7Z7FFF1</accession>
<dbReference type="PANTHER" id="PTHR43793:SF1">
    <property type="entry name" value="FAD SYNTHASE"/>
    <property type="match status" value="1"/>
</dbReference>
<comment type="pathway">
    <text evidence="8">Cofactor biosynthesis; FAD biosynthesis; FAD from FMN: step 1/1.</text>
</comment>
<evidence type="ECO:0000256" key="7">
    <source>
        <dbReference type="ARBA" id="ARBA00022840"/>
    </source>
</evidence>
<evidence type="ECO:0000256" key="6">
    <source>
        <dbReference type="ARBA" id="ARBA00022827"/>
    </source>
</evidence>
<feature type="binding site" evidence="8">
    <location>
        <begin position="21"/>
        <end position="22"/>
    </location>
    <ligand>
        <name>ATP</name>
        <dbReference type="ChEBI" id="CHEBI:30616"/>
    </ligand>
</feature>
<reference evidence="10 11" key="1">
    <citation type="submission" date="2016-10" db="EMBL/GenBank/DDBJ databases">
        <authorList>
            <person name="Varghese N."/>
            <person name="Submissions S."/>
        </authorList>
    </citation>
    <scope>NUCLEOTIDE SEQUENCE [LARGE SCALE GENOMIC DNA]</scope>
    <source>
        <strain evidence="10 11">PL 12/M</strain>
    </source>
</reference>
<dbReference type="OrthoDB" id="1912at2157"/>
<dbReference type="GO" id="GO:0006747">
    <property type="term" value="P:FAD biosynthetic process"/>
    <property type="evidence" value="ECO:0007669"/>
    <property type="project" value="UniProtKB-UniRule"/>
</dbReference>
<dbReference type="GO" id="GO:0005524">
    <property type="term" value="F:ATP binding"/>
    <property type="evidence" value="ECO:0007669"/>
    <property type="project" value="UniProtKB-UniRule"/>
</dbReference>
<dbReference type="GO" id="GO:0046444">
    <property type="term" value="P:FMN metabolic process"/>
    <property type="evidence" value="ECO:0007669"/>
    <property type="project" value="UniProtKB-UniRule"/>
</dbReference>
<keyword evidence="11" id="KW-1185">Reference proteome</keyword>
<proteinExistence type="inferred from homology"/>
<dbReference type="SUPFAM" id="SSF52374">
    <property type="entry name" value="Nucleotidylyl transferase"/>
    <property type="match status" value="1"/>
</dbReference>
<keyword evidence="5 8" id="KW-0547">Nucleotide-binding</keyword>
<name>A0A7Z7FFF1_9EURY</name>
<dbReference type="Proteomes" id="UP000199259">
    <property type="component" value="Unassembled WGS sequence"/>
</dbReference>
<protein>
    <recommendedName>
        <fullName evidence="8">FAD synthase</fullName>
        <ecNumber evidence="8">2.7.7.2</ecNumber>
    </recommendedName>
    <alternativeName>
        <fullName evidence="8">FMN adenylyltransferase</fullName>
    </alternativeName>
    <alternativeName>
        <fullName evidence="8">Flavin adenine dinucleotide synthase</fullName>
    </alternativeName>
</protein>
<evidence type="ECO:0000256" key="1">
    <source>
        <dbReference type="ARBA" id="ARBA00022630"/>
    </source>
</evidence>
<keyword evidence="1 8" id="KW-0285">Flavoprotein</keyword>
<comment type="similarity">
    <text evidence="8">Belongs to the archaeal FAD synthase family.</text>
</comment>
<dbReference type="Gene3D" id="3.40.50.620">
    <property type="entry name" value="HUPs"/>
    <property type="match status" value="1"/>
</dbReference>
<dbReference type="RefSeq" id="WP_091710819.1">
    <property type="nucleotide sequence ID" value="NZ_FNCA01000010.1"/>
</dbReference>
<comment type="function">
    <text evidence="8">Catalyzes the transfer of the AMP portion of ATP to flavin mononucleotide (FMN) to produce flavin adenine dinucleotide (FAD) coenzyme.</text>
</comment>
<dbReference type="NCBIfam" id="TIGR00125">
    <property type="entry name" value="cyt_tran_rel"/>
    <property type="match status" value="1"/>
</dbReference>
<dbReference type="UniPathway" id="UPA00277">
    <property type="reaction ID" value="UER00407"/>
</dbReference>
<evidence type="ECO:0000313" key="11">
    <source>
        <dbReference type="Proteomes" id="UP000199259"/>
    </source>
</evidence>
<dbReference type="GO" id="GO:0003919">
    <property type="term" value="F:FMN adenylyltransferase activity"/>
    <property type="evidence" value="ECO:0007669"/>
    <property type="project" value="UniProtKB-UniRule"/>
</dbReference>
<gene>
    <name evidence="8" type="primary">ribL</name>
    <name evidence="10" type="ORF">SAMN04488589_2546</name>
</gene>
<dbReference type="InterPro" id="IPR024902">
    <property type="entry name" value="FAD_synth_RibL"/>
</dbReference>
<organism evidence="10 11">
    <name type="scientific">Methanolobus vulcani</name>
    <dbReference type="NCBI Taxonomy" id="38026"/>
    <lineage>
        <taxon>Archaea</taxon>
        <taxon>Methanobacteriati</taxon>
        <taxon>Methanobacteriota</taxon>
        <taxon>Stenosarchaea group</taxon>
        <taxon>Methanomicrobia</taxon>
        <taxon>Methanosarcinales</taxon>
        <taxon>Methanosarcinaceae</taxon>
        <taxon>Methanolobus</taxon>
    </lineage>
</organism>
<dbReference type="EMBL" id="FNCA01000010">
    <property type="protein sequence ID" value="SDG26143.1"/>
    <property type="molecule type" value="Genomic_DNA"/>
</dbReference>
<evidence type="ECO:0000256" key="4">
    <source>
        <dbReference type="ARBA" id="ARBA00022695"/>
    </source>
</evidence>
<feature type="domain" description="Cytidyltransferase-like" evidence="9">
    <location>
        <begin position="17"/>
        <end position="128"/>
    </location>
</feature>
<dbReference type="PANTHER" id="PTHR43793">
    <property type="entry name" value="FAD SYNTHASE"/>
    <property type="match status" value="1"/>
</dbReference>
<dbReference type="AlphaFoldDB" id="A0A7Z7FFF1"/>
<keyword evidence="7 8" id="KW-0067">ATP-binding</keyword>
<dbReference type="InterPro" id="IPR004821">
    <property type="entry name" value="Cyt_trans-like"/>
</dbReference>
<dbReference type="HAMAP" id="MF_02115">
    <property type="entry name" value="FAD_synth_arch"/>
    <property type="match status" value="1"/>
</dbReference>
<keyword evidence="3 8" id="KW-0808">Transferase</keyword>